<dbReference type="SUPFAM" id="SSF81383">
    <property type="entry name" value="F-box domain"/>
    <property type="match status" value="1"/>
</dbReference>
<accession>A0ABM0M3J8</accession>
<dbReference type="SMART" id="SM00256">
    <property type="entry name" value="FBOX"/>
    <property type="match status" value="1"/>
</dbReference>
<dbReference type="GeneID" id="102800810"/>
<dbReference type="InterPro" id="IPR039588">
    <property type="entry name" value="FBXO4"/>
</dbReference>
<dbReference type="PANTHER" id="PTHR16008:SF6">
    <property type="entry name" value="SI:DKEY-12E7.1"/>
    <property type="match status" value="1"/>
</dbReference>
<dbReference type="Gene3D" id="1.20.1280.50">
    <property type="match status" value="1"/>
</dbReference>
<proteinExistence type="predicted"/>
<dbReference type="Pfam" id="PF12937">
    <property type="entry name" value="F-box-like"/>
    <property type="match status" value="1"/>
</dbReference>
<sequence>MYDYDNVSSRFSGFRRPSSFQDLPVECLAVIFGCLNEQEICSAALVCRRWHEASKTPNLWQHADFRLVNKHKYPSAPKRSPHFDLTQKYKDYTAHLLAKHANIRHLSFDLDLNSDYETLAELISSGRCHKLTSVDMKWADSWDYRRWNKLEDQLLFFHSLLVLMGSYCTKLQAVRTQFNWTTESLNYLLAFKNLEELELSSVPRVHPVQRWHIETLLAGCVALKKFKIDARILPDLVYKYSFKSDSLELLDISMSVNLFIVEMVLPRLHTFTAKHFTCYQKYTDICLFEVLDRGCPALQYINDVSAENPGLQNFGMSREQEWDLRICYCTNHCGSGRNIQDVQP</sequence>
<dbReference type="InterPro" id="IPR036047">
    <property type="entry name" value="F-box-like_dom_sf"/>
</dbReference>
<name>A0ABM0M3J8_SACKO</name>
<dbReference type="Gene3D" id="3.80.10.10">
    <property type="entry name" value="Ribonuclease Inhibitor"/>
    <property type="match status" value="1"/>
</dbReference>
<feature type="domain" description="F-box" evidence="1">
    <location>
        <begin position="17"/>
        <end position="63"/>
    </location>
</feature>
<evidence type="ECO:0000259" key="1">
    <source>
        <dbReference type="PROSITE" id="PS50181"/>
    </source>
</evidence>
<dbReference type="PANTHER" id="PTHR16008">
    <property type="entry name" value="F-BOX ONLY PROTEIN 4"/>
    <property type="match status" value="1"/>
</dbReference>
<reference evidence="3" key="1">
    <citation type="submission" date="2025-08" db="UniProtKB">
        <authorList>
            <consortium name="RefSeq"/>
        </authorList>
    </citation>
    <scope>IDENTIFICATION</scope>
    <source>
        <tissue evidence="3">Testes</tissue>
    </source>
</reference>
<dbReference type="PROSITE" id="PS50181">
    <property type="entry name" value="FBOX"/>
    <property type="match status" value="1"/>
</dbReference>
<keyword evidence="2" id="KW-1185">Reference proteome</keyword>
<dbReference type="InterPro" id="IPR001810">
    <property type="entry name" value="F-box_dom"/>
</dbReference>
<evidence type="ECO:0000313" key="3">
    <source>
        <dbReference type="RefSeq" id="XP_006814589.1"/>
    </source>
</evidence>
<evidence type="ECO:0000313" key="2">
    <source>
        <dbReference type="Proteomes" id="UP000694865"/>
    </source>
</evidence>
<dbReference type="InterPro" id="IPR032675">
    <property type="entry name" value="LRR_dom_sf"/>
</dbReference>
<gene>
    <name evidence="3" type="primary">LOC102800810</name>
</gene>
<dbReference type="RefSeq" id="XP_006814589.1">
    <property type="nucleotide sequence ID" value="XM_006814526.1"/>
</dbReference>
<protein>
    <submittedName>
        <fullName evidence="3">Uncharacterized protein LOC102800810</fullName>
    </submittedName>
</protein>
<dbReference type="Proteomes" id="UP000694865">
    <property type="component" value="Unplaced"/>
</dbReference>
<organism evidence="2 3">
    <name type="scientific">Saccoglossus kowalevskii</name>
    <name type="common">Acorn worm</name>
    <dbReference type="NCBI Taxonomy" id="10224"/>
    <lineage>
        <taxon>Eukaryota</taxon>
        <taxon>Metazoa</taxon>
        <taxon>Hemichordata</taxon>
        <taxon>Enteropneusta</taxon>
        <taxon>Harrimaniidae</taxon>
        <taxon>Saccoglossus</taxon>
    </lineage>
</organism>
<dbReference type="SUPFAM" id="SSF52047">
    <property type="entry name" value="RNI-like"/>
    <property type="match status" value="1"/>
</dbReference>